<keyword evidence="1" id="KW-0812">Transmembrane</keyword>
<dbReference type="PIR" id="F97894">
    <property type="entry name" value="F97894"/>
</dbReference>
<keyword evidence="1" id="KW-1133">Transmembrane helix</keyword>
<feature type="transmembrane region" description="Helical" evidence="1">
    <location>
        <begin position="147"/>
        <end position="180"/>
    </location>
</feature>
<sequence length="518" mass="58813">MNRRNDMSVYGRVEEVHKENREPLEYQIEQESHHRESSRLPLVKILLWSTLVTGITLGVPLLLDLMSAQEVQDFYAGWALHQTGKIYSDYYGSQGLLYYLLTYVSQGGFFFAIFEWLALVAGGFFLFRSADTLTEQGDQAGHLVTIFYMLVTGLAFGGGYATLLALPFLFAAFSLVAAYLSNPSHDKGFVRIGLALAGGFFFAPLSSLLFIAVVSLGLLVFNLGHRRFVHGFYQFLAVALGFSLVFYPTAYYSAATGSFGDAISGIRYPIDSIRFDFTSKILENMFFYGLLSLGLGFVVCIFLGLFQSKPFKLYVISVPASLVVILGLILLFFSQEPLHASYLMVVFPVFLLLLVTNIKSQQRGRSARRSRRETPVSLWSRFFKGNLYLLVFGFVYLLSVPFLMKFVLYPVPYQERNRLADLVKEETNTEDAIYAWDDTATLYRKSERLSPSAILSPLHYTATEENRNKLLNDLKEKQPKVIVVNDKVVVWSEVETLLKENYQQVKTDYSEFKVYKIK</sequence>
<feature type="transmembrane region" description="Helical" evidence="1">
    <location>
        <begin position="387"/>
        <end position="409"/>
    </location>
</feature>
<feature type="transmembrane region" description="Helical" evidence="1">
    <location>
        <begin position="313"/>
        <end position="333"/>
    </location>
</feature>
<keyword evidence="1" id="KW-0472">Membrane</keyword>
<reference evidence="2 3" key="1">
    <citation type="journal article" date="2001" name="J. Bacteriol.">
        <title>Genome of the bacterium Streptococcus pneumoniae strain R6.</title>
        <authorList>
            <person name="Hoskins J.A."/>
            <person name="Alborn W.Jr."/>
            <person name="Arnold J."/>
            <person name="Blaszczak L."/>
            <person name="Burgett S."/>
            <person name="DeHoff B.S."/>
            <person name="Estrem S."/>
            <person name="Fritz L."/>
            <person name="Fu D.-J."/>
            <person name="Fuller W."/>
            <person name="Geringer C."/>
            <person name="Gilmour R."/>
            <person name="Glass J.S."/>
            <person name="Khoja H."/>
            <person name="Kraft A."/>
            <person name="LaGace R."/>
            <person name="LeBlanc D.J."/>
            <person name="Lee L.N."/>
            <person name="Lefkowitz E.J."/>
            <person name="Lu J."/>
            <person name="Matsushima P."/>
            <person name="McAhren S."/>
            <person name="McHenney M."/>
            <person name="McLeaster K."/>
            <person name="Mundy C."/>
            <person name="Nicas T.I."/>
            <person name="Norris F.H."/>
            <person name="O'Gara M."/>
            <person name="Peery R."/>
            <person name="Robertson G.T."/>
            <person name="Rockey P."/>
            <person name="Sun P.-M."/>
            <person name="Winkler M.E."/>
            <person name="Yang Y."/>
            <person name="Young-Bellido M."/>
            <person name="Zhao G."/>
            <person name="Zook C."/>
            <person name="Baltz R.H."/>
            <person name="Jaskunas S.Richard."/>
            <person name="Rosteck P.R.Jr."/>
            <person name="Skatrud P.L."/>
            <person name="Glass J.I."/>
        </authorList>
    </citation>
    <scope>NUCLEOTIDE SEQUENCE [LARGE SCALE GENOMIC DNA]</scope>
    <source>
        <strain evidence="3">ATCC BAA-255 / R6</strain>
    </source>
</reference>
<dbReference type="STRING" id="171101.spr0182"/>
<dbReference type="PIRSF" id="PIRSF031639">
    <property type="entry name" value="Ccs4"/>
    <property type="match status" value="1"/>
</dbReference>
<feature type="transmembrane region" description="Helical" evidence="1">
    <location>
        <begin position="192"/>
        <end position="220"/>
    </location>
</feature>
<gene>
    <name evidence="2" type="ordered locus">spr0182</name>
</gene>
<protein>
    <recommendedName>
        <fullName evidence="4">Competence-induced protein Ccs4</fullName>
    </recommendedName>
</protein>
<evidence type="ECO:0000313" key="3">
    <source>
        <dbReference type="Proteomes" id="UP000000586"/>
    </source>
</evidence>
<name>Q8CZ87_STRR6</name>
<dbReference type="eggNOG" id="ENOG5033VFI">
    <property type="taxonomic scope" value="Bacteria"/>
</dbReference>
<accession>Q8CZ87</accession>
<feature type="transmembrane region" description="Helical" evidence="1">
    <location>
        <begin position="107"/>
        <end position="127"/>
    </location>
</feature>
<dbReference type="EMBL" id="AE007317">
    <property type="protein sequence ID" value="AAK98986.1"/>
    <property type="molecule type" value="Genomic_DNA"/>
</dbReference>
<feature type="transmembrane region" description="Helical" evidence="1">
    <location>
        <begin position="232"/>
        <end position="252"/>
    </location>
</feature>
<dbReference type="KEGG" id="spr:spr0182"/>
<dbReference type="Proteomes" id="UP000000586">
    <property type="component" value="Chromosome"/>
</dbReference>
<dbReference type="AlphaFoldDB" id="Q8CZ87"/>
<dbReference type="PATRIC" id="fig|171101.6.peg.213"/>
<dbReference type="InterPro" id="IPR016978">
    <property type="entry name" value="Competence-induced_Ccs4"/>
</dbReference>
<feature type="transmembrane region" description="Helical" evidence="1">
    <location>
        <begin position="339"/>
        <end position="358"/>
    </location>
</feature>
<feature type="transmembrane region" description="Helical" evidence="1">
    <location>
        <begin position="45"/>
        <end position="63"/>
    </location>
</feature>
<keyword evidence="3" id="KW-1185">Reference proteome</keyword>
<dbReference type="HOGENOM" id="CLU_039034_0_0_9"/>
<feature type="transmembrane region" description="Helical" evidence="1">
    <location>
        <begin position="285"/>
        <end position="306"/>
    </location>
</feature>
<organism evidence="2 3">
    <name type="scientific">Streptococcus pneumoniae (strain ATCC BAA-255 / R6)</name>
    <dbReference type="NCBI Taxonomy" id="171101"/>
    <lineage>
        <taxon>Bacteria</taxon>
        <taxon>Bacillati</taxon>
        <taxon>Bacillota</taxon>
        <taxon>Bacilli</taxon>
        <taxon>Lactobacillales</taxon>
        <taxon>Streptococcaceae</taxon>
        <taxon>Streptococcus</taxon>
    </lineage>
</organism>
<evidence type="ECO:0000256" key="1">
    <source>
        <dbReference type="SAM" id="Phobius"/>
    </source>
</evidence>
<proteinExistence type="predicted"/>
<evidence type="ECO:0008006" key="4">
    <source>
        <dbReference type="Google" id="ProtNLM"/>
    </source>
</evidence>
<evidence type="ECO:0000313" key="2">
    <source>
        <dbReference type="EMBL" id="AAK98986.1"/>
    </source>
</evidence>